<reference evidence="3" key="1">
    <citation type="journal article" date="2002" name="Science">
        <title>The draft genome of Ciona intestinalis: insights into chordate and vertebrate origins.</title>
        <authorList>
            <person name="Dehal P."/>
            <person name="Satou Y."/>
            <person name="Campbell R.K."/>
            <person name="Chapman J."/>
            <person name="Degnan B."/>
            <person name="De Tomaso A."/>
            <person name="Davidson B."/>
            <person name="Di Gregorio A."/>
            <person name="Gelpke M."/>
            <person name="Goodstein D.M."/>
            <person name="Harafuji N."/>
            <person name="Hastings K.E."/>
            <person name="Ho I."/>
            <person name="Hotta K."/>
            <person name="Huang W."/>
            <person name="Kawashima T."/>
            <person name="Lemaire P."/>
            <person name="Martinez D."/>
            <person name="Meinertzhagen I.A."/>
            <person name="Necula S."/>
            <person name="Nonaka M."/>
            <person name="Putnam N."/>
            <person name="Rash S."/>
            <person name="Saiga H."/>
            <person name="Satake M."/>
            <person name="Terry A."/>
            <person name="Yamada L."/>
            <person name="Wang H.G."/>
            <person name="Awazu S."/>
            <person name="Azumi K."/>
            <person name="Boore J."/>
            <person name="Branno M."/>
            <person name="Chin-Bow S."/>
            <person name="DeSantis R."/>
            <person name="Doyle S."/>
            <person name="Francino P."/>
            <person name="Keys D.N."/>
            <person name="Haga S."/>
            <person name="Hayashi H."/>
            <person name="Hino K."/>
            <person name="Imai K.S."/>
            <person name="Inaba K."/>
            <person name="Kano S."/>
            <person name="Kobayashi K."/>
            <person name="Kobayashi M."/>
            <person name="Lee B.I."/>
            <person name="Makabe K.W."/>
            <person name="Manohar C."/>
            <person name="Matassi G."/>
            <person name="Medina M."/>
            <person name="Mochizuki Y."/>
            <person name="Mount S."/>
            <person name="Morishita T."/>
            <person name="Miura S."/>
            <person name="Nakayama A."/>
            <person name="Nishizaka S."/>
            <person name="Nomoto H."/>
            <person name="Ohta F."/>
            <person name="Oishi K."/>
            <person name="Rigoutsos I."/>
            <person name="Sano M."/>
            <person name="Sasaki A."/>
            <person name="Sasakura Y."/>
            <person name="Shoguchi E."/>
            <person name="Shin-i T."/>
            <person name="Spagnuolo A."/>
            <person name="Stainier D."/>
            <person name="Suzuki M.M."/>
            <person name="Tassy O."/>
            <person name="Takatori N."/>
            <person name="Tokuoka M."/>
            <person name="Yagi K."/>
            <person name="Yoshizaki F."/>
            <person name="Wada S."/>
            <person name="Zhang C."/>
            <person name="Hyatt P.D."/>
            <person name="Larimer F."/>
            <person name="Detter C."/>
            <person name="Doggett N."/>
            <person name="Glavina T."/>
            <person name="Hawkins T."/>
            <person name="Richardson P."/>
            <person name="Lucas S."/>
            <person name="Kohara Y."/>
            <person name="Levine M."/>
            <person name="Satoh N."/>
            <person name="Rokhsar D.S."/>
        </authorList>
    </citation>
    <scope>NUCLEOTIDE SEQUENCE [LARGE SCALE GENOMIC DNA]</scope>
</reference>
<accession>F6QCY9</accession>
<dbReference type="HOGENOM" id="CLU_941755_0_0_1"/>
<dbReference type="AlphaFoldDB" id="F6QCY9"/>
<feature type="region of interest" description="Disordered" evidence="1">
    <location>
        <begin position="32"/>
        <end position="161"/>
    </location>
</feature>
<feature type="compositionally biased region" description="Basic and acidic residues" evidence="1">
    <location>
        <begin position="40"/>
        <end position="50"/>
    </location>
</feature>
<feature type="compositionally biased region" description="Basic residues" evidence="1">
    <location>
        <begin position="52"/>
        <end position="68"/>
    </location>
</feature>
<dbReference type="OMA" id="TIAHEDR"/>
<evidence type="ECO:0000313" key="3">
    <source>
        <dbReference type="Proteomes" id="UP000008144"/>
    </source>
</evidence>
<feature type="compositionally biased region" description="Basic and acidic residues" evidence="1">
    <location>
        <begin position="80"/>
        <end position="91"/>
    </location>
</feature>
<dbReference type="Ensembl" id="ENSCINT00000029150.2">
    <property type="protein sequence ID" value="ENSCINP00000028904.2"/>
    <property type="gene ID" value="ENSCING00000016825.2"/>
</dbReference>
<evidence type="ECO:0000313" key="2">
    <source>
        <dbReference type="Ensembl" id="ENSCINP00000028904.2"/>
    </source>
</evidence>
<reference evidence="2" key="3">
    <citation type="submission" date="2025-09" db="UniProtKB">
        <authorList>
            <consortium name="Ensembl"/>
        </authorList>
    </citation>
    <scope>IDENTIFICATION</scope>
</reference>
<dbReference type="GeneTree" id="ENSGT00690000103454"/>
<protein>
    <submittedName>
        <fullName evidence="2">Uncharacterized protein</fullName>
    </submittedName>
</protein>
<dbReference type="Proteomes" id="UP000008144">
    <property type="component" value="Unassembled WGS sequence"/>
</dbReference>
<organism evidence="2 3">
    <name type="scientific">Ciona intestinalis</name>
    <name type="common">Transparent sea squirt</name>
    <name type="synonym">Ascidia intestinalis</name>
    <dbReference type="NCBI Taxonomy" id="7719"/>
    <lineage>
        <taxon>Eukaryota</taxon>
        <taxon>Metazoa</taxon>
        <taxon>Chordata</taxon>
        <taxon>Tunicata</taxon>
        <taxon>Ascidiacea</taxon>
        <taxon>Phlebobranchia</taxon>
        <taxon>Cionidae</taxon>
        <taxon>Ciona</taxon>
    </lineage>
</organism>
<evidence type="ECO:0000256" key="1">
    <source>
        <dbReference type="SAM" id="MobiDB-lite"/>
    </source>
</evidence>
<name>F6QCY9_CIOIN</name>
<dbReference type="InParanoid" id="F6QCY9"/>
<keyword evidence="3" id="KW-1185">Reference proteome</keyword>
<reference evidence="2" key="2">
    <citation type="submission" date="2025-08" db="UniProtKB">
        <authorList>
            <consortium name="Ensembl"/>
        </authorList>
    </citation>
    <scope>IDENTIFICATION</scope>
</reference>
<sequence length="273" mass="30493">MSSRNRMNRDNPYLQTPLGRIARELLQREAPPSYNMAVEGVEHEVHESSRRSSSRSGRRRSRRRRHRNREPSIRRAQPSEAREERNNREDSNLISGSPSDESTHARGIDEPQPPMTNILRSLGLGETSDAGPSTCRPRDVASTSRSRKDPEQAGPLPSKKKIAPVMVGAPCGGEMTADIAGCVYPNPPTYREAVGGEEVEVLAPPVVEDDHVGVVEDAGRRRFWRNGNFWRSPLSYFRTSRTFQQLHDNDSTSMESMRVDMVSLGGNEQSTSG</sequence>
<proteinExistence type="predicted"/>